<keyword evidence="4" id="KW-1133">Transmembrane helix</keyword>
<reference evidence="8 9" key="1">
    <citation type="submission" date="2024-03" db="EMBL/GenBank/DDBJ databases">
        <title>Pseudoalteromonas qingdaonensis sp. nov., isolated from the intestines of marine benthic organisms.</title>
        <authorList>
            <person name="Lin X."/>
            <person name="Fang S."/>
            <person name="Hu X."/>
        </authorList>
    </citation>
    <scope>NUCLEOTIDE SEQUENCE [LARGE SCALE GENOMIC DNA]</scope>
    <source>
        <strain evidence="8 9">YIC-827</strain>
    </source>
</reference>
<dbReference type="EMBL" id="JBCGCU010000008">
    <property type="protein sequence ID" value="MEM0515484.1"/>
    <property type="molecule type" value="Genomic_DNA"/>
</dbReference>
<protein>
    <submittedName>
        <fullName evidence="8">Efflux RND transporter periplasmic adaptor subunit</fullName>
    </submittedName>
</protein>
<organism evidence="8 9">
    <name type="scientific">Pseudoalteromonas qingdaonensis</name>
    <dbReference type="NCBI Taxonomy" id="3131913"/>
    <lineage>
        <taxon>Bacteria</taxon>
        <taxon>Pseudomonadati</taxon>
        <taxon>Pseudomonadota</taxon>
        <taxon>Gammaproteobacteria</taxon>
        <taxon>Alteromonadales</taxon>
        <taxon>Pseudoalteromonadaceae</taxon>
        <taxon>Pseudoalteromonas</taxon>
    </lineage>
</organism>
<evidence type="ECO:0000256" key="3">
    <source>
        <dbReference type="SAM" id="MobiDB-lite"/>
    </source>
</evidence>
<evidence type="ECO:0000256" key="4">
    <source>
        <dbReference type="SAM" id="Phobius"/>
    </source>
</evidence>
<comment type="caution">
    <text evidence="8">The sequence shown here is derived from an EMBL/GenBank/DDBJ whole genome shotgun (WGS) entry which is preliminary data.</text>
</comment>
<proteinExistence type="inferred from homology"/>
<dbReference type="Pfam" id="PF25973">
    <property type="entry name" value="BSH_CzcB"/>
    <property type="match status" value="1"/>
</dbReference>
<keyword evidence="9" id="KW-1185">Reference proteome</keyword>
<dbReference type="Gene3D" id="2.40.30.170">
    <property type="match status" value="1"/>
</dbReference>
<dbReference type="RefSeq" id="WP_233999536.1">
    <property type="nucleotide sequence ID" value="NZ_JBCGCU010000008.1"/>
</dbReference>
<evidence type="ECO:0000256" key="1">
    <source>
        <dbReference type="ARBA" id="ARBA00009477"/>
    </source>
</evidence>
<evidence type="ECO:0000259" key="5">
    <source>
        <dbReference type="Pfam" id="PF25954"/>
    </source>
</evidence>
<feature type="domain" description="CzcB-like barrel-sandwich hybrid" evidence="6">
    <location>
        <begin position="127"/>
        <end position="261"/>
    </location>
</feature>
<dbReference type="Pfam" id="PF25975">
    <property type="entry name" value="CzcB_C"/>
    <property type="match status" value="1"/>
</dbReference>
<name>A0ABU9MW31_9GAMM</name>
<feature type="domain" description="CusB-like beta-barrel" evidence="5">
    <location>
        <begin position="265"/>
        <end position="337"/>
    </location>
</feature>
<dbReference type="Proteomes" id="UP001447008">
    <property type="component" value="Unassembled WGS sequence"/>
</dbReference>
<dbReference type="PANTHER" id="PTHR30097:SF15">
    <property type="entry name" value="CATION EFFLUX SYSTEM PROTEIN CUSB"/>
    <property type="match status" value="1"/>
</dbReference>
<dbReference type="Pfam" id="PF25954">
    <property type="entry name" value="Beta-barrel_RND_2"/>
    <property type="match status" value="1"/>
</dbReference>
<accession>A0ABU9MW31</accession>
<feature type="domain" description="CzcB-like C-terminal circularly permuted SH3-like" evidence="7">
    <location>
        <begin position="344"/>
        <end position="403"/>
    </location>
</feature>
<feature type="region of interest" description="Disordered" evidence="3">
    <location>
        <begin position="55"/>
        <end position="82"/>
    </location>
</feature>
<dbReference type="InterPro" id="IPR058792">
    <property type="entry name" value="Beta-barrel_RND_2"/>
</dbReference>
<dbReference type="InterPro" id="IPR058649">
    <property type="entry name" value="CzcB_C"/>
</dbReference>
<keyword evidence="2" id="KW-0813">Transport</keyword>
<dbReference type="InterPro" id="IPR051909">
    <property type="entry name" value="MFP_Cation_Efflux"/>
</dbReference>
<dbReference type="PANTHER" id="PTHR30097">
    <property type="entry name" value="CATION EFFLUX SYSTEM PROTEIN CUSB"/>
    <property type="match status" value="1"/>
</dbReference>
<evidence type="ECO:0000313" key="8">
    <source>
        <dbReference type="EMBL" id="MEM0515484.1"/>
    </source>
</evidence>
<dbReference type="InterPro" id="IPR006143">
    <property type="entry name" value="RND_pump_MFP"/>
</dbReference>
<dbReference type="SUPFAM" id="SSF111369">
    <property type="entry name" value="HlyD-like secretion proteins"/>
    <property type="match status" value="1"/>
</dbReference>
<keyword evidence="4" id="KW-0472">Membrane</keyword>
<feature type="transmembrane region" description="Helical" evidence="4">
    <location>
        <begin position="21"/>
        <end position="43"/>
    </location>
</feature>
<evidence type="ECO:0000259" key="7">
    <source>
        <dbReference type="Pfam" id="PF25975"/>
    </source>
</evidence>
<evidence type="ECO:0000259" key="6">
    <source>
        <dbReference type="Pfam" id="PF25973"/>
    </source>
</evidence>
<dbReference type="NCBIfam" id="TIGR01730">
    <property type="entry name" value="RND_mfp"/>
    <property type="match status" value="1"/>
</dbReference>
<comment type="similarity">
    <text evidence="1">Belongs to the membrane fusion protein (MFP) (TC 8.A.1) family.</text>
</comment>
<evidence type="ECO:0000256" key="2">
    <source>
        <dbReference type="ARBA" id="ARBA00022448"/>
    </source>
</evidence>
<dbReference type="Gene3D" id="2.40.420.20">
    <property type="match status" value="1"/>
</dbReference>
<evidence type="ECO:0000313" key="9">
    <source>
        <dbReference type="Proteomes" id="UP001447008"/>
    </source>
</evidence>
<feature type="compositionally biased region" description="Basic and acidic residues" evidence="3">
    <location>
        <begin position="55"/>
        <end position="75"/>
    </location>
</feature>
<keyword evidence="4" id="KW-0812">Transmembrane</keyword>
<sequence length="417" mass="45865">MSEILLSQKEMSRERASRKALVQPTSFFALTIACAMALSSALLSTNVYATNTEHVHTQKHDEHAQEDEHNESNDEHGDEDEHSQAIHLTEQSIALANIKVAAITPQFLDNAYYAPGEIKANGYTSYIVSPRTDSVVVSRHAMLGEHVEKGQTLVTLFSESMAQAQSDYLVASTQWQRVKKLDQLSLSDSELLEAQSVYKAAFGKLIALGLTPKAIDAISQDSITSFGEYSLVAHISGMVISDEFTQGQRVAAGEKIMTIADEKALWVEAKVPPNRTHITVNTPASIVFNDSTYPAKVIQEAHTIDPQTRTQIIRLSVNNSSDTLHAGMFVNVYFHSKTTAQLMAVPQSALMRSPDGDWQVFVEQDQGEFLAQEVQLGQQLDSMQVVHGLQPGQRIAIEGAFFIASEQAKSGFDPHNH</sequence>
<gene>
    <name evidence="8" type="ORF">WCN91_08685</name>
</gene>
<dbReference type="InterPro" id="IPR058647">
    <property type="entry name" value="BSH_CzcB-like"/>
</dbReference>